<comment type="caution">
    <text evidence="2">The sequence shown here is derived from an EMBL/GenBank/DDBJ whole genome shotgun (WGS) entry which is preliminary data.</text>
</comment>
<keyword evidence="1" id="KW-0472">Membrane</keyword>
<feature type="transmembrane region" description="Helical" evidence="1">
    <location>
        <begin position="62"/>
        <end position="84"/>
    </location>
</feature>
<gene>
    <name evidence="2" type="ORF">B0T15DRAFT_520900</name>
</gene>
<sequence>MLFYIWRPRNPPRPPTGIVLLPRIIRYICSVMAAITLRRWAGRFQSRQRLKQYVRQQEKMMLLVGVDSSLFAVMVNISVFKVGFPHDAHSLSLMSNASGAVMPEA</sequence>
<evidence type="ECO:0000313" key="3">
    <source>
        <dbReference type="Proteomes" id="UP001273166"/>
    </source>
</evidence>
<dbReference type="GeneID" id="87887361"/>
<dbReference type="RefSeq" id="XP_062727036.1">
    <property type="nucleotide sequence ID" value="XM_062868532.1"/>
</dbReference>
<evidence type="ECO:0000256" key="1">
    <source>
        <dbReference type="SAM" id="Phobius"/>
    </source>
</evidence>
<evidence type="ECO:0000313" key="2">
    <source>
        <dbReference type="EMBL" id="KAK3311256.1"/>
    </source>
</evidence>
<reference evidence="2" key="1">
    <citation type="journal article" date="2023" name="Mol. Phylogenet. Evol.">
        <title>Genome-scale phylogeny and comparative genomics of the fungal order Sordariales.</title>
        <authorList>
            <person name="Hensen N."/>
            <person name="Bonometti L."/>
            <person name="Westerberg I."/>
            <person name="Brannstrom I.O."/>
            <person name="Guillou S."/>
            <person name="Cros-Aarteil S."/>
            <person name="Calhoun S."/>
            <person name="Haridas S."/>
            <person name="Kuo A."/>
            <person name="Mondo S."/>
            <person name="Pangilinan J."/>
            <person name="Riley R."/>
            <person name="LaButti K."/>
            <person name="Andreopoulos B."/>
            <person name="Lipzen A."/>
            <person name="Chen C."/>
            <person name="Yan M."/>
            <person name="Daum C."/>
            <person name="Ng V."/>
            <person name="Clum A."/>
            <person name="Steindorff A."/>
            <person name="Ohm R.A."/>
            <person name="Martin F."/>
            <person name="Silar P."/>
            <person name="Natvig D.O."/>
            <person name="Lalanne C."/>
            <person name="Gautier V."/>
            <person name="Ament-Velasquez S.L."/>
            <person name="Kruys A."/>
            <person name="Hutchinson M.I."/>
            <person name="Powell A.J."/>
            <person name="Barry K."/>
            <person name="Miller A.N."/>
            <person name="Grigoriev I.V."/>
            <person name="Debuchy R."/>
            <person name="Gladieux P."/>
            <person name="Hiltunen Thoren M."/>
            <person name="Johannesson H."/>
        </authorList>
    </citation>
    <scope>NUCLEOTIDE SEQUENCE</scope>
    <source>
        <strain evidence="2">CBS 333.67</strain>
    </source>
</reference>
<dbReference type="Proteomes" id="UP001273166">
    <property type="component" value="Unassembled WGS sequence"/>
</dbReference>
<accession>A0AAJ0H3Q9</accession>
<reference evidence="2" key="2">
    <citation type="submission" date="2023-06" db="EMBL/GenBank/DDBJ databases">
        <authorList>
            <consortium name="Lawrence Berkeley National Laboratory"/>
            <person name="Mondo S.J."/>
            <person name="Hensen N."/>
            <person name="Bonometti L."/>
            <person name="Westerberg I."/>
            <person name="Brannstrom I.O."/>
            <person name="Guillou S."/>
            <person name="Cros-Aarteil S."/>
            <person name="Calhoun S."/>
            <person name="Haridas S."/>
            <person name="Kuo A."/>
            <person name="Pangilinan J."/>
            <person name="Riley R."/>
            <person name="Labutti K."/>
            <person name="Andreopoulos B."/>
            <person name="Lipzen A."/>
            <person name="Chen C."/>
            <person name="Yanf M."/>
            <person name="Daum C."/>
            <person name="Ng V."/>
            <person name="Clum A."/>
            <person name="Steindorff A."/>
            <person name="Ohm R."/>
            <person name="Martin F."/>
            <person name="Silar P."/>
            <person name="Natvig D."/>
            <person name="Lalanne C."/>
            <person name="Gautier V."/>
            <person name="Ament-Velasquez S.L."/>
            <person name="Kruys A."/>
            <person name="Hutchinson M.I."/>
            <person name="Powell A.J."/>
            <person name="Barry K."/>
            <person name="Miller A.N."/>
            <person name="Grigoriev I.V."/>
            <person name="Debuchy R."/>
            <person name="Gladieux P."/>
            <person name="Thoren M.H."/>
            <person name="Johannesson H."/>
        </authorList>
    </citation>
    <scope>NUCLEOTIDE SEQUENCE</scope>
    <source>
        <strain evidence="2">CBS 333.67</strain>
    </source>
</reference>
<keyword evidence="1" id="KW-0812">Transmembrane</keyword>
<keyword evidence="1" id="KW-1133">Transmembrane helix</keyword>
<dbReference type="AlphaFoldDB" id="A0AAJ0H3Q9"/>
<name>A0AAJ0H3Q9_9PEZI</name>
<organism evidence="2 3">
    <name type="scientific">Chaetomium strumarium</name>
    <dbReference type="NCBI Taxonomy" id="1170767"/>
    <lineage>
        <taxon>Eukaryota</taxon>
        <taxon>Fungi</taxon>
        <taxon>Dikarya</taxon>
        <taxon>Ascomycota</taxon>
        <taxon>Pezizomycotina</taxon>
        <taxon>Sordariomycetes</taxon>
        <taxon>Sordariomycetidae</taxon>
        <taxon>Sordariales</taxon>
        <taxon>Chaetomiaceae</taxon>
        <taxon>Chaetomium</taxon>
    </lineage>
</organism>
<dbReference type="EMBL" id="JAUDZG010000001">
    <property type="protein sequence ID" value="KAK3311256.1"/>
    <property type="molecule type" value="Genomic_DNA"/>
</dbReference>
<protein>
    <submittedName>
        <fullName evidence="2">Uncharacterized protein</fullName>
    </submittedName>
</protein>
<proteinExistence type="predicted"/>
<keyword evidence="3" id="KW-1185">Reference proteome</keyword>
<feature type="transmembrane region" description="Helical" evidence="1">
    <location>
        <begin position="20"/>
        <end position="41"/>
    </location>
</feature>